<evidence type="ECO:0000256" key="5">
    <source>
        <dbReference type="ARBA" id="ARBA00004466"/>
    </source>
</evidence>
<feature type="compositionally biased region" description="Pro residues" evidence="21">
    <location>
        <begin position="864"/>
        <end position="873"/>
    </location>
</feature>
<evidence type="ECO:0000256" key="10">
    <source>
        <dbReference type="ARBA" id="ARBA00022553"/>
    </source>
</evidence>
<evidence type="ECO:0000259" key="22">
    <source>
        <dbReference type="PROSITE" id="PS50835"/>
    </source>
</evidence>
<evidence type="ECO:0000256" key="15">
    <source>
        <dbReference type="ARBA" id="ARBA00023212"/>
    </source>
</evidence>
<feature type="compositionally biased region" description="Basic and acidic residues" evidence="21">
    <location>
        <begin position="592"/>
        <end position="609"/>
    </location>
</feature>
<organism evidence="23 24">
    <name type="scientific">Ictalurus punctatus</name>
    <name type="common">Channel catfish</name>
    <name type="synonym">Silurus punctatus</name>
    <dbReference type="NCBI Taxonomy" id="7998"/>
    <lineage>
        <taxon>Eukaryota</taxon>
        <taxon>Metazoa</taxon>
        <taxon>Chordata</taxon>
        <taxon>Craniata</taxon>
        <taxon>Vertebrata</taxon>
        <taxon>Euteleostomi</taxon>
        <taxon>Actinopterygii</taxon>
        <taxon>Neopterygii</taxon>
        <taxon>Teleostei</taxon>
        <taxon>Ostariophysi</taxon>
        <taxon>Siluriformes</taxon>
        <taxon>Ictaluridae</taxon>
        <taxon>Ictalurus</taxon>
    </lineage>
</organism>
<keyword evidence="14" id="KW-0009">Actin-binding</keyword>
<feature type="domain" description="Ig-like" evidence="22">
    <location>
        <begin position="489"/>
        <end position="585"/>
    </location>
</feature>
<evidence type="ECO:0000256" key="16">
    <source>
        <dbReference type="ARBA" id="ARBA00023273"/>
    </source>
</evidence>
<feature type="region of interest" description="Disordered" evidence="21">
    <location>
        <begin position="589"/>
        <end position="632"/>
    </location>
</feature>
<keyword evidence="13" id="KW-1015">Disulfide bond</keyword>
<evidence type="ECO:0000256" key="1">
    <source>
        <dbReference type="ARBA" id="ARBA00004188"/>
    </source>
</evidence>
<evidence type="ECO:0000256" key="8">
    <source>
        <dbReference type="ARBA" id="ARBA00004624"/>
    </source>
</evidence>
<keyword evidence="15" id="KW-0206">Cytoskeleton</keyword>
<dbReference type="FunFam" id="2.60.40.10:FF:001108">
    <property type="entry name" value="palladin isoform X2"/>
    <property type="match status" value="1"/>
</dbReference>
<feature type="compositionally biased region" description="Polar residues" evidence="21">
    <location>
        <begin position="156"/>
        <end position="185"/>
    </location>
</feature>
<feature type="region of interest" description="Disordered" evidence="21">
    <location>
        <begin position="243"/>
        <end position="302"/>
    </location>
</feature>
<keyword evidence="17" id="KW-0393">Immunoglobulin domain</keyword>
<feature type="domain" description="Ig-like" evidence="22">
    <location>
        <begin position="1217"/>
        <end position="1308"/>
    </location>
</feature>
<dbReference type="GO" id="GO:0001726">
    <property type="term" value="C:ruffle"/>
    <property type="evidence" value="ECO:0007669"/>
    <property type="project" value="UniProtKB-SubCell"/>
</dbReference>
<dbReference type="KEGG" id="ipu:108257708"/>
<keyword evidence="23" id="KW-1185">Reference proteome</keyword>
<evidence type="ECO:0000256" key="6">
    <source>
        <dbReference type="ARBA" id="ARBA00004489"/>
    </source>
</evidence>
<dbReference type="GO" id="GO:0001725">
    <property type="term" value="C:stress fiber"/>
    <property type="evidence" value="ECO:0007669"/>
    <property type="project" value="UniProtKB-ARBA"/>
</dbReference>
<dbReference type="Gene3D" id="2.60.40.10">
    <property type="entry name" value="Immunoglobulins"/>
    <property type="match status" value="5"/>
</dbReference>
<dbReference type="PANTHER" id="PTHR47633:SF4">
    <property type="entry name" value="MYOPALLADIN ISOFORM X1"/>
    <property type="match status" value="1"/>
</dbReference>
<evidence type="ECO:0000313" key="23">
    <source>
        <dbReference type="Proteomes" id="UP000221080"/>
    </source>
</evidence>
<proteinExistence type="inferred from homology"/>
<evidence type="ECO:0000256" key="7">
    <source>
        <dbReference type="ARBA" id="ARBA00004510"/>
    </source>
</evidence>
<dbReference type="GO" id="GO:0005925">
    <property type="term" value="C:focal adhesion"/>
    <property type="evidence" value="ECO:0007669"/>
    <property type="project" value="UniProtKB-SubCell"/>
</dbReference>
<dbReference type="GO" id="GO:0030027">
    <property type="term" value="C:lamellipodium"/>
    <property type="evidence" value="ECO:0007669"/>
    <property type="project" value="UniProtKB-SubCell"/>
</dbReference>
<evidence type="ECO:0000256" key="19">
    <source>
        <dbReference type="ARBA" id="ARBA00065150"/>
    </source>
</evidence>
<dbReference type="FunFam" id="2.60.40.10:FF:000761">
    <property type="entry name" value="palladin isoform X2"/>
    <property type="match status" value="1"/>
</dbReference>
<evidence type="ECO:0000256" key="12">
    <source>
        <dbReference type="ARBA" id="ARBA00022949"/>
    </source>
</evidence>
<dbReference type="SUPFAM" id="SSF48726">
    <property type="entry name" value="Immunoglobulin"/>
    <property type="match status" value="5"/>
</dbReference>
<feature type="compositionally biased region" description="Low complexity" evidence="21">
    <location>
        <begin position="903"/>
        <end position="920"/>
    </location>
</feature>
<gene>
    <name evidence="24" type="primary">palld</name>
</gene>
<dbReference type="InterPro" id="IPR003598">
    <property type="entry name" value="Ig_sub2"/>
</dbReference>
<evidence type="ECO:0000256" key="21">
    <source>
        <dbReference type="SAM" id="MobiDB-lite"/>
    </source>
</evidence>
<dbReference type="InterPro" id="IPR036179">
    <property type="entry name" value="Ig-like_dom_sf"/>
</dbReference>
<dbReference type="GO" id="GO:0003779">
    <property type="term" value="F:actin binding"/>
    <property type="evidence" value="ECO:0007669"/>
    <property type="project" value="UniProtKB-KW"/>
</dbReference>
<dbReference type="PANTHER" id="PTHR47633">
    <property type="entry name" value="IMMUNOGLOBULIN"/>
    <property type="match status" value="1"/>
</dbReference>
<accession>A0A2D0Q0A8</accession>
<feature type="region of interest" description="Disordered" evidence="21">
    <location>
        <begin position="1017"/>
        <end position="1038"/>
    </location>
</feature>
<feature type="region of interest" description="Disordered" evidence="21">
    <location>
        <begin position="412"/>
        <end position="469"/>
    </location>
</feature>
<dbReference type="GO" id="GO:0030426">
    <property type="term" value="C:growth cone"/>
    <property type="evidence" value="ECO:0007669"/>
    <property type="project" value="UniProtKB-SubCell"/>
</dbReference>
<name>A0A2D0Q0A8_ICTPU</name>
<reference evidence="24" key="2">
    <citation type="submission" date="2025-08" db="UniProtKB">
        <authorList>
            <consortium name="RefSeq"/>
        </authorList>
    </citation>
    <scope>IDENTIFICATION</scope>
    <source>
        <tissue evidence="24">Blood</tissue>
    </source>
</reference>
<keyword evidence="12" id="KW-0965">Cell junction</keyword>
<evidence type="ECO:0000256" key="18">
    <source>
        <dbReference type="ARBA" id="ARBA00061540"/>
    </source>
</evidence>
<dbReference type="FunFam" id="2.60.40.10:FF:000256">
    <property type="entry name" value="myopalladin isoform X1"/>
    <property type="match status" value="1"/>
</dbReference>
<dbReference type="GeneID" id="108257708"/>
<keyword evidence="9" id="KW-0963">Cytoplasm</keyword>
<protein>
    <recommendedName>
        <fullName evidence="20">Palladin</fullName>
    </recommendedName>
</protein>
<dbReference type="SMART" id="SM00409">
    <property type="entry name" value="IG"/>
    <property type="match status" value="5"/>
</dbReference>
<feature type="region of interest" description="Disordered" evidence="21">
    <location>
        <begin position="100"/>
        <end position="133"/>
    </location>
</feature>
<feature type="region of interest" description="Disordered" evidence="21">
    <location>
        <begin position="739"/>
        <end position="957"/>
    </location>
</feature>
<dbReference type="InterPro" id="IPR003599">
    <property type="entry name" value="Ig_sub"/>
</dbReference>
<comment type="similarity">
    <text evidence="18">Belongs to the myotilin/palladin family.</text>
</comment>
<dbReference type="FunFam" id="2.60.40.10:FF:001560">
    <property type="entry name" value="palladin isoform X1"/>
    <property type="match status" value="1"/>
</dbReference>
<sequence>MADPALRPQIPDMLGMQDGSWNDTLPHSVLLKEACPPGGVSQDGDRGMFLEASSDGKVYLAEFEGGDGDFLELSAFLSQDEINRSLDLAWEAMSDAGDPCGVSDMPLPDSLPKEFEPAPHSPPSPVNSTPQHLTATENQPLHLQTKGTTLQNTATMASSNPAEATPVKVTSSQSVQLNRPTQARTGSEPPANHKSSMPVYKQERPRLVHGGLEVNERAASTTEFCSRAATFIEELSSIFKGSSRFDHQEDDDSSSPDSGYLSPKSHKLAMQQAQSSSSSASFSPGVQQGAALEGKPEMESEIDGNEHQVGEISMDGSMAPPRFTQKLKSQEVAEGSPITLECRVIGNPQPLVRWFCEGRELHHCPDIQIWQDDDLHTLVIAEAFEDDTGRYTCVASNALGADNTSAEVYIEGASSSDSEGEGSVSKSKSGAMPQAQKKTASVSLTIRTSSPKSPDKPSLRSTLLQPLSQRVQSPVSSQYAADGLLSAPPTFTKLLQDAQACEGQLVVLECRVKGSPPLQVRWFRQGHEIQDSPDFRILQKKPRSTAEPEEICTLVIAEVFPEDGGLFCCSATNQYGSISCSAQLTIMPGSEESSRNGVPRDESIFEDNRSFPPPPPPTEISLLELPPKTPPSAEAFQINELDIWPSVQAAVDVEQQSNRAFSSSNTPSPQSAVSMKEIPTPLGEAALPPSPSPAREGPPVPIKPKPRLLNNVADDDSKERNAEQLKQLHDQVLLEQQEAVKWQQFEQQQPEQKAPPLPQQQPPQDVPPLSPPLPPPPSFQELECSTMQTSTFNYARPKQFIAAQSPSSPSGGSVSYSTQSSTSSGSSLVSPLSPSATHKPFGRVILPPFQPLPKGGSMESPGSPSFPPPPPPFLSSSTVTSPCGPPQDFPPPPPPPPPPVTPSPTRSDSSSPFTSKPQSPAGFLVSVLPATPSAPPVNALGLPKGNGTVGFLRKNTRTPRLVSDSEIQDSKDAVIQDLERKLRFKEERVSNGQQRLTYEEKMARRLLGADNAATVFSTQQTEEEPVTQESSSADSEFVPQKEYKVSSFEQRLISEIEFRLERSPVEESDDDVQHDDDLPGDCVAPYFEHKLKHFKVFEGMSVTFSCKVIADPKPKVYWFKDGKQISKRSDHYRISRDPDGTCTLHTASASLDDDGNYTVMAGNPGGRVSCTGRMMVQAVNQRGRSQRATPGHIRRPRSRSRDGGEENENIQERHFRPHFLQAPGDLIVQEGRLCRMDCKVSGLPTPDLIWQLNGHTIRPDSSHKMLVRENGVHSLVIEPVTSRDAGVYTCIASNRAGENSFNLELIVAAKEMHKAPSFIDKLQNTSVAEGYPVRLECRVSGVPFPQIFWKKENESITHNTDRISMHQDNFGYLCMIIQPALKEDAGWYTVSAKNEAGIVSTTARLDVHYQYQQTHTPKPKKVRPSTSRYAALTERGLDVKAAFFPDSSPLPPGTLVESDDL</sequence>
<feature type="domain" description="Ig-like" evidence="22">
    <location>
        <begin position="1316"/>
        <end position="1406"/>
    </location>
</feature>
<feature type="region of interest" description="Disordered" evidence="21">
    <location>
        <begin position="681"/>
        <end position="721"/>
    </location>
</feature>
<evidence type="ECO:0000256" key="11">
    <source>
        <dbReference type="ARBA" id="ARBA00022737"/>
    </source>
</evidence>
<evidence type="ECO:0000256" key="13">
    <source>
        <dbReference type="ARBA" id="ARBA00023157"/>
    </source>
</evidence>
<feature type="compositionally biased region" description="Low complexity" evidence="21">
    <location>
        <begin position="269"/>
        <end position="283"/>
    </location>
</feature>
<evidence type="ECO:0000256" key="3">
    <source>
        <dbReference type="ARBA" id="ARBA00004245"/>
    </source>
</evidence>
<keyword evidence="10" id="KW-0597">Phosphoprotein</keyword>
<feature type="region of interest" description="Disordered" evidence="21">
    <location>
        <begin position="156"/>
        <end position="206"/>
    </location>
</feature>
<keyword evidence="11" id="KW-0677">Repeat</keyword>
<dbReference type="InterPro" id="IPR013098">
    <property type="entry name" value="Ig_I-set"/>
</dbReference>
<feature type="compositionally biased region" description="Polar residues" evidence="21">
    <location>
        <begin position="459"/>
        <end position="469"/>
    </location>
</feature>
<dbReference type="Pfam" id="PF07679">
    <property type="entry name" value="I-set"/>
    <property type="match status" value="5"/>
</dbReference>
<dbReference type="CTD" id="23022"/>
<feature type="compositionally biased region" description="Pro residues" evidence="21">
    <location>
        <begin position="883"/>
        <end position="902"/>
    </location>
</feature>
<feature type="domain" description="Ig-like" evidence="22">
    <location>
        <begin position="321"/>
        <end position="409"/>
    </location>
</feature>
<feature type="compositionally biased region" description="Polar residues" evidence="21">
    <location>
        <begin position="436"/>
        <end position="452"/>
    </location>
</feature>
<dbReference type="OrthoDB" id="6612025at2759"/>
<evidence type="ECO:0000256" key="14">
    <source>
        <dbReference type="ARBA" id="ARBA00023203"/>
    </source>
</evidence>
<dbReference type="InterPro" id="IPR007110">
    <property type="entry name" value="Ig-like_dom"/>
</dbReference>
<dbReference type="FunFam" id="2.60.40.10:FF:000399">
    <property type="entry name" value="myopalladin isoform X1"/>
    <property type="match status" value="1"/>
</dbReference>
<evidence type="ECO:0000256" key="9">
    <source>
        <dbReference type="ARBA" id="ARBA00022490"/>
    </source>
</evidence>
<dbReference type="GO" id="GO:0030018">
    <property type="term" value="C:Z disc"/>
    <property type="evidence" value="ECO:0007669"/>
    <property type="project" value="UniProtKB-SubCell"/>
</dbReference>
<feature type="compositionally biased region" description="Pro residues" evidence="21">
    <location>
        <begin position="753"/>
        <end position="778"/>
    </location>
</feature>
<dbReference type="RefSeq" id="XP_017311126.2">
    <property type="nucleotide sequence ID" value="XM_017455637.3"/>
</dbReference>
<dbReference type="CDD" id="cd05892">
    <property type="entry name" value="IgI_Myotilin_C"/>
    <property type="match status" value="1"/>
</dbReference>
<dbReference type="PROSITE" id="PS50835">
    <property type="entry name" value="IG_LIKE"/>
    <property type="match status" value="5"/>
</dbReference>
<feature type="compositionally biased region" description="Low complexity" evidence="21">
    <location>
        <begin position="412"/>
        <end position="431"/>
    </location>
</feature>
<dbReference type="GO" id="GO:0004672">
    <property type="term" value="F:protein kinase activity"/>
    <property type="evidence" value="ECO:0007669"/>
    <property type="project" value="TreeGrafter"/>
</dbReference>
<evidence type="ECO:0000256" key="17">
    <source>
        <dbReference type="ARBA" id="ARBA00023319"/>
    </source>
</evidence>
<feature type="compositionally biased region" description="Basic and acidic residues" evidence="21">
    <location>
        <begin position="1199"/>
        <end position="1214"/>
    </location>
</feature>
<comment type="subunit">
    <text evidence="19">Interacts with EPS8. Interacts with LASP1. Interacts with VASP. Interacts with ACTN. Interacts with SORBS2. Interacts with PFN1. Interacts with LPP. Interacts with SPIN90. Interacts with SRC. Interacts with EZR. Interacts with RAI14.</text>
</comment>
<reference evidence="23" key="1">
    <citation type="journal article" date="2016" name="Nat. Commun.">
        <title>The channel catfish genome sequence provides insights into the evolution of scale formation in teleosts.</title>
        <authorList>
            <person name="Liu Z."/>
            <person name="Liu S."/>
            <person name="Yao J."/>
            <person name="Bao L."/>
            <person name="Zhang J."/>
            <person name="Li Y."/>
            <person name="Jiang C."/>
            <person name="Sun L."/>
            <person name="Wang R."/>
            <person name="Zhang Y."/>
            <person name="Zhou T."/>
            <person name="Zeng Q."/>
            <person name="Fu Q."/>
            <person name="Gao S."/>
            <person name="Li N."/>
            <person name="Koren S."/>
            <person name="Jiang Y."/>
            <person name="Zimin A."/>
            <person name="Xu P."/>
            <person name="Phillippy A.M."/>
            <person name="Geng X."/>
            <person name="Song L."/>
            <person name="Sun F."/>
            <person name="Li C."/>
            <person name="Wang X."/>
            <person name="Chen A."/>
            <person name="Jin Y."/>
            <person name="Yuan Z."/>
            <person name="Yang Y."/>
            <person name="Tan S."/>
            <person name="Peatman E."/>
            <person name="Lu J."/>
            <person name="Qin Z."/>
            <person name="Dunham R."/>
            <person name="Li Z."/>
            <person name="Sonstegard T."/>
            <person name="Feng J."/>
            <person name="Danzmann R.G."/>
            <person name="Schroeder S."/>
            <person name="Scheffler B."/>
            <person name="Duke M.V."/>
            <person name="Ballard L."/>
            <person name="Kucuktas H."/>
            <person name="Kaltenboeck L."/>
            <person name="Liu H."/>
            <person name="Armbruster J."/>
            <person name="Xie Y."/>
            <person name="Kirby M.L."/>
            <person name="Tian Y."/>
            <person name="Flanagan M.E."/>
            <person name="Mu W."/>
            <person name="Waldbieser G.C."/>
        </authorList>
    </citation>
    <scope>NUCLEOTIDE SEQUENCE [LARGE SCALE GENOMIC DNA]</scope>
    <source>
        <strain evidence="23">SDA103</strain>
    </source>
</reference>
<feature type="region of interest" description="Disordered" evidence="21">
    <location>
        <begin position="1180"/>
        <end position="1215"/>
    </location>
</feature>
<evidence type="ECO:0000313" key="24">
    <source>
        <dbReference type="RefSeq" id="XP_017311126.2"/>
    </source>
</evidence>
<dbReference type="SMART" id="SM00408">
    <property type="entry name" value="IGc2"/>
    <property type="match status" value="5"/>
</dbReference>
<evidence type="ECO:0000256" key="2">
    <source>
        <dbReference type="ARBA" id="ARBA00004216"/>
    </source>
</evidence>
<dbReference type="Proteomes" id="UP000221080">
    <property type="component" value="Chromosome 25"/>
</dbReference>
<feature type="compositionally biased region" description="Pro residues" evidence="21">
    <location>
        <begin position="688"/>
        <end position="703"/>
    </location>
</feature>
<dbReference type="InterPro" id="IPR013783">
    <property type="entry name" value="Ig-like_fold"/>
</dbReference>
<feature type="compositionally biased region" description="Low complexity" evidence="21">
    <location>
        <begin position="743"/>
        <end position="752"/>
    </location>
</feature>
<evidence type="ECO:0000256" key="4">
    <source>
        <dbReference type="ARBA" id="ARBA00004246"/>
    </source>
</evidence>
<feature type="compositionally biased region" description="Low complexity" evidence="21">
    <location>
        <begin position="804"/>
        <end position="835"/>
    </location>
</feature>
<evidence type="ECO:0000256" key="20">
    <source>
        <dbReference type="ARBA" id="ARBA00072991"/>
    </source>
</evidence>
<keyword evidence="16" id="KW-0966">Cell projection</keyword>
<comment type="subcellular location">
    <subcellularLocation>
        <location evidence="4">Cell junction</location>
        <location evidence="4">Focal adhesion</location>
    </subcellularLocation>
    <subcellularLocation>
        <location evidence="6">Cell projection</location>
        <location evidence="6">Axon</location>
    </subcellularLocation>
    <subcellularLocation>
        <location evidence="8">Cell projection</location>
        <location evidence="8">Growth cone</location>
    </subcellularLocation>
    <subcellularLocation>
        <location evidence="7">Cell projection</location>
        <location evidence="7">Lamellipodium</location>
    </subcellularLocation>
    <subcellularLocation>
        <location evidence="1">Cell projection</location>
        <location evidence="1">Podosome</location>
    </subcellularLocation>
    <subcellularLocation>
        <location evidence="5">Cell projection</location>
        <location evidence="5">Ruffle</location>
    </subcellularLocation>
    <subcellularLocation>
        <location evidence="3">Cytoplasm</location>
        <location evidence="3">Cytoskeleton</location>
    </subcellularLocation>
    <subcellularLocation>
        <location evidence="2">Cytoplasm</location>
        <location evidence="2">Myofibril</location>
        <location evidence="2">Sarcomere</location>
        <location evidence="2">Z line</location>
    </subcellularLocation>
</comment>
<dbReference type="GO" id="GO:0002102">
    <property type="term" value="C:podosome"/>
    <property type="evidence" value="ECO:0007669"/>
    <property type="project" value="UniProtKB-SubCell"/>
</dbReference>
<feature type="domain" description="Ig-like" evidence="22">
    <location>
        <begin position="1085"/>
        <end position="1180"/>
    </location>
</feature>